<comment type="subcellular location">
    <subcellularLocation>
        <location evidence="1">Membrane</location>
        <topology evidence="1">Multi-pass membrane protein</topology>
    </subcellularLocation>
</comment>
<reference evidence="6 7" key="1">
    <citation type="submission" date="2018-10" db="EMBL/GenBank/DDBJ databases">
        <title>Streptococcus hillyeri sp. nov., isolated from equine tracheal sample.</title>
        <authorList>
            <person name="Macfadyen A.C."/>
            <person name="Waller A."/>
            <person name="Paterson G.K."/>
        </authorList>
    </citation>
    <scope>NUCLEOTIDE SEQUENCE [LARGE SCALE GENOMIC DNA]</scope>
    <source>
        <strain evidence="6 7">28462</strain>
    </source>
</reference>
<dbReference type="InterPro" id="IPR050368">
    <property type="entry name" value="ClC-type_chloride_channel"/>
</dbReference>
<protein>
    <submittedName>
        <fullName evidence="6">Voltage-gated chloride channel protein</fullName>
    </submittedName>
</protein>
<accession>A0A3L9DN89</accession>
<keyword evidence="3 5" id="KW-1133">Transmembrane helix</keyword>
<keyword evidence="2 5" id="KW-0812">Transmembrane</keyword>
<evidence type="ECO:0000313" key="7">
    <source>
        <dbReference type="Proteomes" id="UP000279194"/>
    </source>
</evidence>
<dbReference type="InterPro" id="IPR014743">
    <property type="entry name" value="Cl-channel_core"/>
</dbReference>
<feature type="transmembrane region" description="Helical" evidence="5">
    <location>
        <begin position="183"/>
        <end position="203"/>
    </location>
</feature>
<evidence type="ECO:0000256" key="2">
    <source>
        <dbReference type="ARBA" id="ARBA00022692"/>
    </source>
</evidence>
<dbReference type="AlphaFoldDB" id="A0A3L9DN89"/>
<keyword evidence="7" id="KW-1185">Reference proteome</keyword>
<dbReference type="Gene3D" id="1.10.3080.10">
    <property type="entry name" value="Clc chloride channel"/>
    <property type="match status" value="1"/>
</dbReference>
<keyword evidence="4 5" id="KW-0472">Membrane</keyword>
<evidence type="ECO:0000256" key="4">
    <source>
        <dbReference type="ARBA" id="ARBA00023136"/>
    </source>
</evidence>
<evidence type="ECO:0000256" key="3">
    <source>
        <dbReference type="ARBA" id="ARBA00022989"/>
    </source>
</evidence>
<sequence length="407" mass="44286">MLKGIKDGNDLTLKETFLTCLLALFIGVLVGVIDTIFGKGLLLISEIRTEHFFYLIPFLGISGLLIVFLYRTFGGQAKRGMALIFEVGQGKDEQIPLILVPLIVVTTWLTHLFGGSAGREGVAVQIGATISHFFSRYIVFEKSSPLFLTMGMAAGFAGLFQTPMAALFFALEVLVIEQLRVRFVLPTILASFTAAWTSNSLGLEKFTHLIESDLRLDFLTFVKLAVAGLIFGLVGNGFAASLSWTKEKMAELVKNPYHRIFCVGILLSLMLFLCHEGRYSGLGTNLIEASFSGGTITSYDWLLKIMLTVLTLSLGFQGGEVMPLFSIGASLGVVLAGVFQLPLEIVAASGYIAVFASATNTILAPIFIGGEFFGFENTPFFLVAVAFSYSVNRKHSIYTSQKVVVLE</sequence>
<dbReference type="Pfam" id="PF00654">
    <property type="entry name" value="Voltage_CLC"/>
    <property type="match status" value="1"/>
</dbReference>
<dbReference type="SUPFAM" id="SSF81340">
    <property type="entry name" value="Clc chloride channel"/>
    <property type="match status" value="1"/>
</dbReference>
<gene>
    <name evidence="6" type="ORF">EAF07_06275</name>
</gene>
<feature type="transmembrane region" description="Helical" evidence="5">
    <location>
        <begin position="324"/>
        <end position="343"/>
    </location>
</feature>
<dbReference type="PANTHER" id="PTHR43427">
    <property type="entry name" value="CHLORIDE CHANNEL PROTEIN CLC-E"/>
    <property type="match status" value="1"/>
</dbReference>
<organism evidence="6 7">
    <name type="scientific">Streptococcus hillyeri</name>
    <dbReference type="NCBI Taxonomy" id="2282420"/>
    <lineage>
        <taxon>Bacteria</taxon>
        <taxon>Bacillati</taxon>
        <taxon>Bacillota</taxon>
        <taxon>Bacilli</taxon>
        <taxon>Lactobacillales</taxon>
        <taxon>Streptococcaceae</taxon>
        <taxon>Streptococcus</taxon>
    </lineage>
</organism>
<feature type="transmembrane region" description="Helical" evidence="5">
    <location>
        <begin position="374"/>
        <end position="392"/>
    </location>
</feature>
<dbReference type="InterPro" id="IPR001807">
    <property type="entry name" value="ClC"/>
</dbReference>
<feature type="transmembrane region" description="Helical" evidence="5">
    <location>
        <begin position="146"/>
        <end position="171"/>
    </location>
</feature>
<dbReference type="OrthoDB" id="9767361at2"/>
<evidence type="ECO:0000256" key="5">
    <source>
        <dbReference type="SAM" id="Phobius"/>
    </source>
</evidence>
<dbReference type="GO" id="GO:0016020">
    <property type="term" value="C:membrane"/>
    <property type="evidence" value="ECO:0007669"/>
    <property type="project" value="UniProtKB-SubCell"/>
</dbReference>
<feature type="transmembrane region" description="Helical" evidence="5">
    <location>
        <begin position="94"/>
        <end position="116"/>
    </location>
</feature>
<proteinExistence type="predicted"/>
<dbReference type="EMBL" id="RCVM01000011">
    <property type="protein sequence ID" value="RLY02896.1"/>
    <property type="molecule type" value="Genomic_DNA"/>
</dbReference>
<dbReference type="PRINTS" id="PR00762">
    <property type="entry name" value="CLCHANNEL"/>
</dbReference>
<dbReference type="GO" id="GO:0015108">
    <property type="term" value="F:chloride transmembrane transporter activity"/>
    <property type="evidence" value="ECO:0007669"/>
    <property type="project" value="InterPro"/>
</dbReference>
<feature type="transmembrane region" description="Helical" evidence="5">
    <location>
        <begin position="224"/>
        <end position="244"/>
    </location>
</feature>
<feature type="transmembrane region" description="Helical" evidence="5">
    <location>
        <begin position="21"/>
        <end position="45"/>
    </location>
</feature>
<dbReference type="PANTHER" id="PTHR43427:SF12">
    <property type="entry name" value="CHLORIDE TRANSPORTER"/>
    <property type="match status" value="1"/>
</dbReference>
<dbReference type="RefSeq" id="WP_121835741.1">
    <property type="nucleotide sequence ID" value="NZ_RCVM01000011.1"/>
</dbReference>
<evidence type="ECO:0000256" key="1">
    <source>
        <dbReference type="ARBA" id="ARBA00004141"/>
    </source>
</evidence>
<feature type="transmembrane region" description="Helical" evidence="5">
    <location>
        <begin position="350"/>
        <end position="368"/>
    </location>
</feature>
<feature type="transmembrane region" description="Helical" evidence="5">
    <location>
        <begin position="51"/>
        <end position="73"/>
    </location>
</feature>
<dbReference type="Proteomes" id="UP000279194">
    <property type="component" value="Unassembled WGS sequence"/>
</dbReference>
<feature type="transmembrane region" description="Helical" evidence="5">
    <location>
        <begin position="256"/>
        <end position="274"/>
    </location>
</feature>
<comment type="caution">
    <text evidence="6">The sequence shown here is derived from an EMBL/GenBank/DDBJ whole genome shotgun (WGS) entry which is preliminary data.</text>
</comment>
<evidence type="ECO:0000313" key="6">
    <source>
        <dbReference type="EMBL" id="RLY02896.1"/>
    </source>
</evidence>
<name>A0A3L9DN89_9STRE</name>